<organism evidence="2 3">
    <name type="scientific">Sphaerochaeta associata</name>
    <dbReference type="NCBI Taxonomy" id="1129264"/>
    <lineage>
        <taxon>Bacteria</taxon>
        <taxon>Pseudomonadati</taxon>
        <taxon>Spirochaetota</taxon>
        <taxon>Spirochaetia</taxon>
        <taxon>Spirochaetales</taxon>
        <taxon>Sphaerochaetaceae</taxon>
        <taxon>Sphaerochaeta</taxon>
    </lineage>
</organism>
<feature type="signal peptide" evidence="1">
    <location>
        <begin position="1"/>
        <end position="21"/>
    </location>
</feature>
<keyword evidence="3" id="KW-1185">Reference proteome</keyword>
<dbReference type="Proteomes" id="UP000829708">
    <property type="component" value="Chromosome"/>
</dbReference>
<evidence type="ECO:0000313" key="3">
    <source>
        <dbReference type="Proteomes" id="UP000829708"/>
    </source>
</evidence>
<name>A0ABY4DCF9_9SPIR</name>
<keyword evidence="1" id="KW-0732">Signal</keyword>
<evidence type="ECO:0000313" key="2">
    <source>
        <dbReference type="EMBL" id="UOM51948.1"/>
    </source>
</evidence>
<sequence>MKKIAIILLVALAAVSGPLFAADQILRAGMWAEVSDLLDIRTPSEFVYVGKPYAEYLFGRQSTDNLTGGTYLSTYVPYEFGSELSAVRPYGASWLDFRFNEKQNQLMQTGLYLSSSQDDSYGSFLTADAYFTWYPYNKAKEVTVHQHFRDLVKGLRLGVDIGGGVFVSQLFEDAAIATDLNVGISGILESGAQLSDHLWVQGYVLLGFPTISMPSTFDTFEVSASNQFMGSLAYISEKLKLVTEFSASITADKLWTQNGFSDGSGLNYSYMARGEAGYYFTEDLFAYVGAELYGSKASLLGSSNAYIGVHYFLL</sequence>
<dbReference type="EMBL" id="CP094929">
    <property type="protein sequence ID" value="UOM51948.1"/>
    <property type="molecule type" value="Genomic_DNA"/>
</dbReference>
<protein>
    <submittedName>
        <fullName evidence="2">Uncharacterized protein</fullName>
    </submittedName>
</protein>
<reference evidence="3" key="1">
    <citation type="journal article" date="2024" name="J Bioinform Genom">
        <title>Complete genome sequence of the type strain bacterium Sphaerochaeta associata GLS2t (VKM B-2742)t.</title>
        <authorList>
            <person name="Troshina O.Y."/>
            <person name="Tepeeva A.N."/>
            <person name="Arzamasceva V.O."/>
            <person name="Whitman W.B."/>
            <person name="Varghese N."/>
            <person name="Shapiro N."/>
            <person name="Woyke T."/>
            <person name="Kripides N.C."/>
            <person name="Vasilenko O.V."/>
        </authorList>
    </citation>
    <scope>NUCLEOTIDE SEQUENCE [LARGE SCALE GENOMIC DNA]</scope>
    <source>
        <strain evidence="3">GLS2T</strain>
    </source>
</reference>
<accession>A0ABY4DCF9</accession>
<feature type="chain" id="PRO_5045306543" evidence="1">
    <location>
        <begin position="22"/>
        <end position="314"/>
    </location>
</feature>
<gene>
    <name evidence="2" type="ORF">MUG09_04050</name>
</gene>
<proteinExistence type="predicted"/>
<dbReference type="RefSeq" id="WP_244773816.1">
    <property type="nucleotide sequence ID" value="NZ_CP094929.1"/>
</dbReference>
<evidence type="ECO:0000256" key="1">
    <source>
        <dbReference type="SAM" id="SignalP"/>
    </source>
</evidence>